<dbReference type="PANTHER" id="PTHR19211">
    <property type="entry name" value="ATP-BINDING TRANSPORT PROTEIN-RELATED"/>
    <property type="match status" value="1"/>
</dbReference>
<dbReference type="InterPro" id="IPR003439">
    <property type="entry name" value="ABC_transporter-like_ATP-bd"/>
</dbReference>
<proteinExistence type="predicted"/>
<dbReference type="GO" id="GO:0016887">
    <property type="term" value="F:ATP hydrolysis activity"/>
    <property type="evidence" value="ECO:0007669"/>
    <property type="project" value="InterPro"/>
</dbReference>
<dbReference type="EMBL" id="LAEV01001928">
    <property type="protein sequence ID" value="KKA26960.1"/>
    <property type="molecule type" value="Genomic_DNA"/>
</dbReference>
<evidence type="ECO:0000259" key="5">
    <source>
        <dbReference type="PROSITE" id="PS50893"/>
    </source>
</evidence>
<organism evidence="6 7">
    <name type="scientific">Thielaviopsis punctulata</name>
    <dbReference type="NCBI Taxonomy" id="72032"/>
    <lineage>
        <taxon>Eukaryota</taxon>
        <taxon>Fungi</taxon>
        <taxon>Dikarya</taxon>
        <taxon>Ascomycota</taxon>
        <taxon>Pezizomycotina</taxon>
        <taxon>Sordariomycetes</taxon>
        <taxon>Hypocreomycetidae</taxon>
        <taxon>Microascales</taxon>
        <taxon>Ceratocystidaceae</taxon>
        <taxon>Thielaviopsis</taxon>
    </lineage>
</organism>
<feature type="domain" description="ABC transporter" evidence="5">
    <location>
        <begin position="28"/>
        <end position="380"/>
    </location>
</feature>
<dbReference type="Pfam" id="PF00005">
    <property type="entry name" value="ABC_tran"/>
    <property type="match status" value="2"/>
</dbReference>
<protein>
    <recommendedName>
        <fullName evidence="5">ABC transporter domain-containing protein</fullName>
    </recommendedName>
</protein>
<dbReference type="AlphaFoldDB" id="A0A0F4Z9E5"/>
<evidence type="ECO:0000313" key="6">
    <source>
        <dbReference type="EMBL" id="KKA26960.1"/>
    </source>
</evidence>
<evidence type="ECO:0000256" key="2">
    <source>
        <dbReference type="ARBA" id="ARBA00022741"/>
    </source>
</evidence>
<dbReference type="CDD" id="cd03221">
    <property type="entry name" value="ABCF_EF-3"/>
    <property type="match status" value="1"/>
</dbReference>
<dbReference type="InterPro" id="IPR027417">
    <property type="entry name" value="P-loop_NTPase"/>
</dbReference>
<reference evidence="6 7" key="1">
    <citation type="submission" date="2015-03" db="EMBL/GenBank/DDBJ databases">
        <authorList>
            <person name="Radwan O."/>
            <person name="Al-Naeli F.A."/>
            <person name="Rendon G.A."/>
            <person name="Fields C."/>
        </authorList>
    </citation>
    <scope>NUCLEOTIDE SEQUENCE [LARGE SCALE GENOMIC DNA]</scope>
    <source>
        <strain evidence="6">CR-DP1</strain>
    </source>
</reference>
<dbReference type="InterPro" id="IPR050611">
    <property type="entry name" value="ABCF"/>
</dbReference>
<evidence type="ECO:0000256" key="4">
    <source>
        <dbReference type="SAM" id="MobiDB-lite"/>
    </source>
</evidence>
<keyword evidence="3" id="KW-0067">ATP-binding</keyword>
<dbReference type="SUPFAM" id="SSF52540">
    <property type="entry name" value="P-loop containing nucleoside triphosphate hydrolases"/>
    <property type="match status" value="2"/>
</dbReference>
<dbReference type="GO" id="GO:0005524">
    <property type="term" value="F:ATP binding"/>
    <property type="evidence" value="ECO:0007669"/>
    <property type="project" value="UniProtKB-KW"/>
</dbReference>
<evidence type="ECO:0000256" key="1">
    <source>
        <dbReference type="ARBA" id="ARBA00022737"/>
    </source>
</evidence>
<dbReference type="Proteomes" id="UP000033483">
    <property type="component" value="Unassembled WGS sequence"/>
</dbReference>
<comment type="caution">
    <text evidence="6">The sequence shown here is derived from an EMBL/GenBank/DDBJ whole genome shotgun (WGS) entry which is preliminary data.</text>
</comment>
<feature type="domain" description="ABC transporter" evidence="5">
    <location>
        <begin position="480"/>
        <end position="711"/>
    </location>
</feature>
<evidence type="ECO:0000256" key="3">
    <source>
        <dbReference type="ARBA" id="ARBA00022840"/>
    </source>
</evidence>
<accession>A0A0F4Z9E5</accession>
<feature type="compositionally biased region" description="Basic and acidic residues" evidence="4">
    <location>
        <begin position="203"/>
        <end position="218"/>
    </location>
</feature>
<gene>
    <name evidence="6" type="ORF">TD95_001054</name>
</gene>
<keyword evidence="2" id="KW-0547">Nucleotide-binding</keyword>
<dbReference type="PANTHER" id="PTHR19211:SF135">
    <property type="entry name" value="ATPASE, PUTATIVE (AFU_ORTHOLOGUE AFUA_1G16440)-RELATED"/>
    <property type="match status" value="1"/>
</dbReference>
<name>A0A0F4Z9E5_9PEZI</name>
<dbReference type="OrthoDB" id="2110130at2759"/>
<keyword evidence="7" id="KW-1185">Reference proteome</keyword>
<dbReference type="PROSITE" id="PS00211">
    <property type="entry name" value="ABC_TRANSPORTER_1"/>
    <property type="match status" value="1"/>
</dbReference>
<dbReference type="PROSITE" id="PS50893">
    <property type="entry name" value="ABC_TRANSPORTER_2"/>
    <property type="match status" value="2"/>
</dbReference>
<feature type="region of interest" description="Disordered" evidence="4">
    <location>
        <begin position="201"/>
        <end position="223"/>
    </location>
</feature>
<dbReference type="InterPro" id="IPR003593">
    <property type="entry name" value="AAA+_ATPase"/>
</dbReference>
<dbReference type="InterPro" id="IPR017871">
    <property type="entry name" value="ABC_transporter-like_CS"/>
</dbReference>
<dbReference type="SMART" id="SM00382">
    <property type="entry name" value="AAA"/>
    <property type="match status" value="2"/>
</dbReference>
<sequence length="736" mass="80694">MISSEDAAIVCSCKQTRFHIENPNYRELDIENLSLAVSARARASTTTAKGRARGKARAESVEILVDARLKLNAGRRYALLGRNGSGKSTLLRAIHDKLIPGIPEETRIAILQQTKGEEEGGGEVCGKSVVEAVVDGVTARYEIEQEAKLLSRGINSEDAVETIRTFRTVQHERALKSLAARDKQARLRSGARGVKARQALISAEKEAKETEQRLKQEDSEISPEDIEREVQDAAFLLSDLQLQIEPARLSSIEASARKILSGLGFTETRMDQNVADLSGGWRMRAFLATALLQETDILILDEPTNYLDMLGIIWLQQHLVSLSAAAPDTAPTILIVSHDRAFISLCTDLLILRDKALTAFHGSLAAYTAATHDRRLWLLRMEDAQARQRAHMQQTIAANVRTGKAVGDDNRLRQAKARQRRLDDRMGMSVNARGGRFKLNRDRPGFHEAARAEIEVPKEDGPVVMALPEPAALRFPGALMALEGVGFRYANAGQAGSVLENVSLSVHMGDRVGILGLNGSGKSTLVKILVGQETPTRGTYTMHPRLKMGYFSQHAVDSLQALGRQDPSLTALSLVTRAMHDASPAKALDEGAIRGLFASLNLGGSGVSSVPLGSLSGGQLVRCALAQVLWDRPHVLVLDEVTTHLDYESVGALRECLRKWEGAVVLVSHDRWFVKGVVEGECGEDDDDREEDEEGGGKRGRTVYRMCKKTLVQLPRGVAEFEELMEKRGRRLLVRV</sequence>
<evidence type="ECO:0000313" key="7">
    <source>
        <dbReference type="Proteomes" id="UP000033483"/>
    </source>
</evidence>
<keyword evidence="1" id="KW-0677">Repeat</keyword>
<dbReference type="Gene3D" id="3.40.50.300">
    <property type="entry name" value="P-loop containing nucleotide triphosphate hydrolases"/>
    <property type="match status" value="2"/>
</dbReference>